<feature type="transmembrane region" description="Helical" evidence="3">
    <location>
        <begin position="177"/>
        <end position="196"/>
    </location>
</feature>
<dbReference type="InterPro" id="IPR043128">
    <property type="entry name" value="Rev_trsase/Diguanyl_cyclase"/>
</dbReference>
<dbReference type="RefSeq" id="WP_170168182.1">
    <property type="nucleotide sequence ID" value="NZ_QPJK01000003.1"/>
</dbReference>
<dbReference type="GO" id="GO:0007165">
    <property type="term" value="P:signal transduction"/>
    <property type="evidence" value="ECO:0007669"/>
    <property type="project" value="InterPro"/>
</dbReference>
<dbReference type="CDD" id="cd01948">
    <property type="entry name" value="EAL"/>
    <property type="match status" value="1"/>
</dbReference>
<feature type="domain" description="EAL" evidence="4">
    <location>
        <begin position="459"/>
        <end position="713"/>
    </location>
</feature>
<dbReference type="GO" id="GO:0071732">
    <property type="term" value="P:cellular response to nitric oxide"/>
    <property type="evidence" value="ECO:0007669"/>
    <property type="project" value="UniProtKB-ARBA"/>
</dbReference>
<feature type="domain" description="HAMP" evidence="5">
    <location>
        <begin position="201"/>
        <end position="253"/>
    </location>
</feature>
<dbReference type="InterPro" id="IPR035919">
    <property type="entry name" value="EAL_sf"/>
</dbReference>
<dbReference type="EMBL" id="QPJK01000003">
    <property type="protein sequence ID" value="RCW72979.1"/>
    <property type="molecule type" value="Genomic_DNA"/>
</dbReference>
<evidence type="ECO:0000313" key="8">
    <source>
        <dbReference type="Proteomes" id="UP000252884"/>
    </source>
</evidence>
<dbReference type="InterPro" id="IPR000160">
    <property type="entry name" value="GGDEF_dom"/>
</dbReference>
<dbReference type="InterPro" id="IPR003660">
    <property type="entry name" value="HAMP_dom"/>
</dbReference>
<dbReference type="InterPro" id="IPR029787">
    <property type="entry name" value="Nucleotide_cyclase"/>
</dbReference>
<dbReference type="GO" id="GO:0071111">
    <property type="term" value="F:cyclic-guanylate-specific phosphodiesterase activity"/>
    <property type="evidence" value="ECO:0007669"/>
    <property type="project" value="UniProtKB-EC"/>
</dbReference>
<dbReference type="SMART" id="SM00052">
    <property type="entry name" value="EAL"/>
    <property type="match status" value="1"/>
</dbReference>
<evidence type="ECO:0000259" key="6">
    <source>
        <dbReference type="PROSITE" id="PS50887"/>
    </source>
</evidence>
<name>A0A368XZV8_9BURK</name>
<dbReference type="PROSITE" id="PS50885">
    <property type="entry name" value="HAMP"/>
    <property type="match status" value="1"/>
</dbReference>
<dbReference type="NCBIfam" id="TIGR00254">
    <property type="entry name" value="GGDEF"/>
    <property type="match status" value="1"/>
</dbReference>
<dbReference type="Proteomes" id="UP000252884">
    <property type="component" value="Unassembled WGS sequence"/>
</dbReference>
<dbReference type="InterPro" id="IPR001633">
    <property type="entry name" value="EAL_dom"/>
</dbReference>
<dbReference type="Pfam" id="PF00672">
    <property type="entry name" value="HAMP"/>
    <property type="match status" value="1"/>
</dbReference>
<dbReference type="InterPro" id="IPR052155">
    <property type="entry name" value="Biofilm_reg_signaling"/>
</dbReference>
<dbReference type="AlphaFoldDB" id="A0A368XZV8"/>
<protein>
    <submittedName>
        <fullName evidence="7">Diguanylate cyclase (GGDEF)-like protein</fullName>
    </submittedName>
</protein>
<dbReference type="GO" id="GO:0016020">
    <property type="term" value="C:membrane"/>
    <property type="evidence" value="ECO:0007669"/>
    <property type="project" value="InterPro"/>
</dbReference>
<dbReference type="Gene3D" id="3.30.70.270">
    <property type="match status" value="1"/>
</dbReference>
<keyword evidence="3" id="KW-1133">Transmembrane helix</keyword>
<keyword evidence="2" id="KW-0175">Coiled coil</keyword>
<evidence type="ECO:0000256" key="2">
    <source>
        <dbReference type="SAM" id="Coils"/>
    </source>
</evidence>
<comment type="catalytic activity">
    <reaction evidence="1">
        <text>3',3'-c-di-GMP + H2O = 5'-phosphoguanylyl(3'-&gt;5')guanosine + H(+)</text>
        <dbReference type="Rhea" id="RHEA:24902"/>
        <dbReference type="ChEBI" id="CHEBI:15377"/>
        <dbReference type="ChEBI" id="CHEBI:15378"/>
        <dbReference type="ChEBI" id="CHEBI:58754"/>
        <dbReference type="ChEBI" id="CHEBI:58805"/>
        <dbReference type="EC" id="3.1.4.52"/>
    </reaction>
    <physiologicalReaction direction="left-to-right" evidence="1">
        <dbReference type="Rhea" id="RHEA:24903"/>
    </physiologicalReaction>
</comment>
<dbReference type="PROSITE" id="PS50883">
    <property type="entry name" value="EAL"/>
    <property type="match status" value="1"/>
</dbReference>
<reference evidence="7 8" key="1">
    <citation type="submission" date="2018-07" db="EMBL/GenBank/DDBJ databases">
        <title>Genomic Encyclopedia of Type Strains, Phase IV (KMG-IV): sequencing the most valuable type-strain genomes for metagenomic binning, comparative biology and taxonomic classification.</title>
        <authorList>
            <person name="Goeker M."/>
        </authorList>
    </citation>
    <scope>NUCLEOTIDE SEQUENCE [LARGE SCALE GENOMIC DNA]</scope>
    <source>
        <strain evidence="7 8">DSM 21634</strain>
    </source>
</reference>
<dbReference type="PANTHER" id="PTHR44757:SF2">
    <property type="entry name" value="BIOFILM ARCHITECTURE MAINTENANCE PROTEIN MBAA"/>
    <property type="match status" value="1"/>
</dbReference>
<dbReference type="SUPFAM" id="SSF141868">
    <property type="entry name" value="EAL domain-like"/>
    <property type="match status" value="1"/>
</dbReference>
<dbReference type="SMART" id="SM00267">
    <property type="entry name" value="GGDEF"/>
    <property type="match status" value="1"/>
</dbReference>
<dbReference type="CDD" id="cd06225">
    <property type="entry name" value="HAMP"/>
    <property type="match status" value="1"/>
</dbReference>
<dbReference type="Pfam" id="PF00563">
    <property type="entry name" value="EAL"/>
    <property type="match status" value="1"/>
</dbReference>
<accession>A0A368XZV8</accession>
<dbReference type="FunFam" id="3.20.20.450:FF:000001">
    <property type="entry name" value="Cyclic di-GMP phosphodiesterase yahA"/>
    <property type="match status" value="1"/>
</dbReference>
<dbReference type="Gene3D" id="6.10.340.10">
    <property type="match status" value="1"/>
</dbReference>
<keyword evidence="3" id="KW-0472">Membrane</keyword>
<keyword evidence="8" id="KW-1185">Reference proteome</keyword>
<proteinExistence type="predicted"/>
<dbReference type="Pfam" id="PF00990">
    <property type="entry name" value="GGDEF"/>
    <property type="match status" value="1"/>
</dbReference>
<dbReference type="SUPFAM" id="SSF55073">
    <property type="entry name" value="Nucleotide cyclase"/>
    <property type="match status" value="1"/>
</dbReference>
<feature type="coiled-coil region" evidence="2">
    <location>
        <begin position="238"/>
        <end position="265"/>
    </location>
</feature>
<comment type="caution">
    <text evidence="7">The sequence shown here is derived from an EMBL/GenBank/DDBJ whole genome shotgun (WGS) entry which is preliminary data.</text>
</comment>
<feature type="domain" description="GGDEF" evidence="6">
    <location>
        <begin position="317"/>
        <end position="450"/>
    </location>
</feature>
<sequence length="718" mass="78264">MGLFPNLFPEMSIRLKLLGAFLVMLAGFIVLAGAAVVLQLVGAQRAALQQAEHVAAAVARISEQPGAAQSARQSYFDSLGVLFDRDIFLVDASGVVVAATDRRIVGQAHQVPEIAQAVAEGRPRDFVGPDVFDGTDARQVVVPLPAPDGTAGVRAAGAVVFEYTQVYDTLMAEAKQAALLTVLATFILAVLGWIMAFRVTHALVRPLAELERTVALVAAGNHGARLRVRSNDEVGRLAAAVNRMAADLQRQHDALQERNADLARSNALLQDGITRQQEAAERIEYLAYHDSLTALPNRNQFGALLADAVARAERGHHPFGLFFVDLDRFKQINDTLGHGAGDALLQEVARRLRQTLRAGDAIARLGGDEFVVLVDELRSDRHAEAVAHKILQAIARPFIVPGYELRVTASVGISRHGRDGRDGQTLMKYADIAMYQAKAAGKNSFAFYSPAHDDNSIARLELESRLRCALELGELELHYQPKLDLRSGRITGMEALLRWPSPGLGMVSPEQFIPVAEETGLIVPLGKWALRQACRQNMAWLAQGLDGLTVAVNLSPRQFSDPDLLTDIVSILHETGLDGRRLELEITESAIMQDAEAGRRLLRSLKSLGVRIAIDDFGTGYSSLSTLKQFPIDTLKIDRSFIADLATDPEDRGLTEAILQMARTLKLHVVAEGVENRVQQAFLRERGCDELQGFLFSKPLPAAEFAAFVHDQRQPTAA</sequence>
<evidence type="ECO:0000256" key="3">
    <source>
        <dbReference type="SAM" id="Phobius"/>
    </source>
</evidence>
<organism evidence="7 8">
    <name type="scientific">Pseudorhodoferax soli</name>
    <dbReference type="NCBI Taxonomy" id="545864"/>
    <lineage>
        <taxon>Bacteria</taxon>
        <taxon>Pseudomonadati</taxon>
        <taxon>Pseudomonadota</taxon>
        <taxon>Betaproteobacteria</taxon>
        <taxon>Burkholderiales</taxon>
        <taxon>Comamonadaceae</taxon>
    </lineage>
</organism>
<evidence type="ECO:0000313" key="7">
    <source>
        <dbReference type="EMBL" id="RCW72979.1"/>
    </source>
</evidence>
<dbReference type="SUPFAM" id="SSF158472">
    <property type="entry name" value="HAMP domain-like"/>
    <property type="match status" value="1"/>
</dbReference>
<feature type="transmembrane region" description="Helical" evidence="3">
    <location>
        <begin position="20"/>
        <end position="41"/>
    </location>
</feature>
<dbReference type="SMART" id="SM00304">
    <property type="entry name" value="HAMP"/>
    <property type="match status" value="1"/>
</dbReference>
<dbReference type="Gene3D" id="3.20.20.450">
    <property type="entry name" value="EAL domain"/>
    <property type="match status" value="1"/>
</dbReference>
<evidence type="ECO:0000259" key="5">
    <source>
        <dbReference type="PROSITE" id="PS50885"/>
    </source>
</evidence>
<evidence type="ECO:0000259" key="4">
    <source>
        <dbReference type="PROSITE" id="PS50883"/>
    </source>
</evidence>
<evidence type="ECO:0000256" key="1">
    <source>
        <dbReference type="ARBA" id="ARBA00051114"/>
    </source>
</evidence>
<dbReference type="PANTHER" id="PTHR44757">
    <property type="entry name" value="DIGUANYLATE CYCLASE DGCP"/>
    <property type="match status" value="1"/>
</dbReference>
<dbReference type="PROSITE" id="PS50887">
    <property type="entry name" value="GGDEF"/>
    <property type="match status" value="1"/>
</dbReference>
<dbReference type="CDD" id="cd01949">
    <property type="entry name" value="GGDEF"/>
    <property type="match status" value="1"/>
</dbReference>
<gene>
    <name evidence="7" type="ORF">DES41_103587</name>
</gene>
<dbReference type="FunFam" id="3.30.70.270:FF:000001">
    <property type="entry name" value="Diguanylate cyclase domain protein"/>
    <property type="match status" value="1"/>
</dbReference>
<keyword evidence="3" id="KW-0812">Transmembrane</keyword>